<proteinExistence type="predicted"/>
<keyword evidence="3 5" id="KW-0378">Hydrolase</keyword>
<accession>A0A811T6F7</accession>
<evidence type="ECO:0000313" key="6">
    <source>
        <dbReference type="Proteomes" id="UP000603056"/>
    </source>
</evidence>
<evidence type="ECO:0000259" key="4">
    <source>
        <dbReference type="Pfam" id="PF17146"/>
    </source>
</evidence>
<dbReference type="InterPro" id="IPR039907">
    <property type="entry name" value="NOB1"/>
</dbReference>
<dbReference type="AlphaFoldDB" id="A0A811T6F7"/>
<evidence type="ECO:0000256" key="3">
    <source>
        <dbReference type="ARBA" id="ARBA00022801"/>
    </source>
</evidence>
<dbReference type="GO" id="GO:0030688">
    <property type="term" value="C:preribosome, small subunit precursor"/>
    <property type="evidence" value="ECO:0007669"/>
    <property type="project" value="TreeGrafter"/>
</dbReference>
<sequence length="166" mass="18716">MTKFYIADTSVFLAKMKPSDVCITTPSVVAEVKDSSSSLFLELFCIDNCSETITIEQPRKELIEEIKKVAAESGDFEQLSSADIDVLAKALEYKPLSIILTDDYRIQNIAKILDIAIQPINQKPIKQTYKWVMVCSGCRRQVEGNGPCPVCGSPVRRRRIREDRKI</sequence>
<evidence type="ECO:0000256" key="2">
    <source>
        <dbReference type="ARBA" id="ARBA00022723"/>
    </source>
</evidence>
<dbReference type="EC" id="3.1.-.-" evidence="5"/>
<keyword evidence="2" id="KW-0479">Metal-binding</keyword>
<dbReference type="InterPro" id="IPR033411">
    <property type="entry name" value="Ribonuclease_PIN"/>
</dbReference>
<gene>
    <name evidence="5" type="primary">nob1</name>
    <name evidence="5" type="ORF">FFODKBPE_00110</name>
</gene>
<protein>
    <submittedName>
        <fullName evidence="5">Endoribonuclease Nob1</fullName>
        <ecNumber evidence="5">3.1.-.-</ecNumber>
    </submittedName>
</protein>
<evidence type="ECO:0000256" key="1">
    <source>
        <dbReference type="ARBA" id="ARBA00022722"/>
    </source>
</evidence>
<dbReference type="GO" id="GO:0016787">
    <property type="term" value="F:hydrolase activity"/>
    <property type="evidence" value="ECO:0007669"/>
    <property type="project" value="UniProtKB-KW"/>
</dbReference>
<dbReference type="Gene3D" id="2.20.28.10">
    <property type="match status" value="1"/>
</dbReference>
<dbReference type="PANTHER" id="PTHR12814">
    <property type="entry name" value="RNA-BINDING PROTEIN NOB1"/>
    <property type="match status" value="1"/>
</dbReference>
<dbReference type="Gene3D" id="3.40.50.1010">
    <property type="entry name" value="5'-nuclease"/>
    <property type="match status" value="1"/>
</dbReference>
<reference evidence="5" key="1">
    <citation type="submission" date="2020-10" db="EMBL/GenBank/DDBJ databases">
        <authorList>
            <person name="Hahn C.J."/>
            <person name="Laso-Perez R."/>
            <person name="Vulcano F."/>
            <person name="Vaziourakis K.-M."/>
            <person name="Stokke R."/>
            <person name="Steen I.H."/>
            <person name="Teske A."/>
            <person name="Boetius A."/>
            <person name="Liebeke M."/>
            <person name="Amann R."/>
            <person name="Knittel K."/>
        </authorList>
    </citation>
    <scope>NUCLEOTIDE SEQUENCE</scope>
    <source>
        <strain evidence="5">Gfbio:e3339647-f889-4370-9287-4fb5cb688e4c:AG394J04_GoMArc1</strain>
    </source>
</reference>
<dbReference type="Pfam" id="PF17146">
    <property type="entry name" value="PIN_6"/>
    <property type="match status" value="1"/>
</dbReference>
<dbReference type="GO" id="GO:0004521">
    <property type="term" value="F:RNA endonuclease activity"/>
    <property type="evidence" value="ECO:0007669"/>
    <property type="project" value="TreeGrafter"/>
</dbReference>
<dbReference type="GO" id="GO:0046872">
    <property type="term" value="F:metal ion binding"/>
    <property type="evidence" value="ECO:0007669"/>
    <property type="project" value="UniProtKB-KW"/>
</dbReference>
<dbReference type="Proteomes" id="UP000603056">
    <property type="component" value="Unassembled WGS sequence"/>
</dbReference>
<keyword evidence="1" id="KW-0540">Nuclease</keyword>
<dbReference type="CDD" id="cd09876">
    <property type="entry name" value="PIN_Nob1-like"/>
    <property type="match status" value="1"/>
</dbReference>
<dbReference type="PANTHER" id="PTHR12814:SF2">
    <property type="entry name" value="RNA-BINDING PROTEIN NOB1"/>
    <property type="match status" value="1"/>
</dbReference>
<organism evidence="5 6">
    <name type="scientific">Candidatus Argoarchaeum ethanivorans</name>
    <dbReference type="NCBI Taxonomy" id="2608793"/>
    <lineage>
        <taxon>Archaea</taxon>
        <taxon>Methanobacteriati</taxon>
        <taxon>Methanobacteriota</taxon>
        <taxon>Stenosarchaea group</taxon>
        <taxon>Methanomicrobia</taxon>
        <taxon>Methanosarcinales</taxon>
        <taxon>Methanosarcinales incertae sedis</taxon>
        <taxon>GOM Arc I cluster</taxon>
        <taxon>Candidatus Argoarchaeum</taxon>
    </lineage>
</organism>
<feature type="domain" description="Ribonuclease PIN" evidence="4">
    <location>
        <begin position="6"/>
        <end position="92"/>
    </location>
</feature>
<name>A0A811T6F7_9EURY</name>
<dbReference type="GO" id="GO:0030490">
    <property type="term" value="P:maturation of SSU-rRNA"/>
    <property type="evidence" value="ECO:0007669"/>
    <property type="project" value="TreeGrafter"/>
</dbReference>
<evidence type="ECO:0000313" key="5">
    <source>
        <dbReference type="EMBL" id="CAD6491173.1"/>
    </source>
</evidence>
<dbReference type="EMBL" id="CAJHIP010000002">
    <property type="protein sequence ID" value="CAD6491173.1"/>
    <property type="molecule type" value="Genomic_DNA"/>
</dbReference>
<comment type="caution">
    <text evidence="5">The sequence shown here is derived from an EMBL/GenBank/DDBJ whole genome shotgun (WGS) entry which is preliminary data.</text>
</comment>